<organism evidence="2 3">
    <name type="scientific">Filobasidium floriforme</name>
    <dbReference type="NCBI Taxonomy" id="5210"/>
    <lineage>
        <taxon>Eukaryota</taxon>
        <taxon>Fungi</taxon>
        <taxon>Dikarya</taxon>
        <taxon>Basidiomycota</taxon>
        <taxon>Agaricomycotina</taxon>
        <taxon>Tremellomycetes</taxon>
        <taxon>Filobasidiales</taxon>
        <taxon>Filobasidiaceae</taxon>
        <taxon>Filobasidium</taxon>
    </lineage>
</organism>
<comment type="caution">
    <text evidence="2">The sequence shown here is derived from an EMBL/GenBank/DDBJ whole genome shotgun (WGS) entry which is preliminary data.</text>
</comment>
<gene>
    <name evidence="2" type="ORF">FFLO_02643</name>
</gene>
<proteinExistence type="predicted"/>
<keyword evidence="3" id="KW-1185">Reference proteome</keyword>
<dbReference type="AlphaFoldDB" id="A0A8K0JM92"/>
<evidence type="ECO:0000313" key="3">
    <source>
        <dbReference type="Proteomes" id="UP000812966"/>
    </source>
</evidence>
<dbReference type="EMBL" id="JABELV010000043">
    <property type="protein sequence ID" value="KAG7561914.1"/>
    <property type="molecule type" value="Genomic_DNA"/>
</dbReference>
<evidence type="ECO:0000256" key="1">
    <source>
        <dbReference type="SAM" id="MobiDB-lite"/>
    </source>
</evidence>
<dbReference type="Proteomes" id="UP000812966">
    <property type="component" value="Unassembled WGS sequence"/>
</dbReference>
<accession>A0A8K0JM92</accession>
<protein>
    <submittedName>
        <fullName evidence="2">Uncharacterized protein</fullName>
    </submittedName>
</protein>
<evidence type="ECO:0000313" key="2">
    <source>
        <dbReference type="EMBL" id="KAG7561914.1"/>
    </source>
</evidence>
<feature type="compositionally biased region" description="Basic and acidic residues" evidence="1">
    <location>
        <begin position="228"/>
        <end position="240"/>
    </location>
</feature>
<sequence>MDVLSADQTDNLSRQSRTLMSIFPPVSFSTGTGRFVLDPSATDASSESLGAEITSLIKAGVFEPYLDVMNSTAEYSRSEDEGSLVSRDASVEIHQGNLTDKKGRFNASKLCRDTKRNMNQTINIAKVYEAYIQGRRLDEEKRISSKTLLRDIEVDFAVLELESGGELHLEFKVKERLAELTLEMIYDGCWTMEMYRAFHYLYQFGKRGQKAKDDVEFLEEIAEEEVKPLDYRSSDDDNKNVEMLAPEPTFLPPQSAGHIEDK</sequence>
<name>A0A8K0JM92_9TREE</name>
<feature type="region of interest" description="Disordered" evidence="1">
    <location>
        <begin position="228"/>
        <end position="262"/>
    </location>
</feature>
<reference evidence="2" key="1">
    <citation type="submission" date="2020-04" db="EMBL/GenBank/DDBJ databases">
        <title>Analysis of mating type loci in Filobasidium floriforme.</title>
        <authorList>
            <person name="Nowrousian M."/>
        </authorList>
    </citation>
    <scope>NUCLEOTIDE SEQUENCE</scope>
    <source>
        <strain evidence="2">CBS 6242</strain>
    </source>
</reference>